<dbReference type="GO" id="GO:0006412">
    <property type="term" value="P:translation"/>
    <property type="evidence" value="ECO:0007669"/>
    <property type="project" value="UniProtKB-UniRule"/>
</dbReference>
<dbReference type="Gene3D" id="3.30.230.10">
    <property type="match status" value="1"/>
</dbReference>
<dbReference type="NCBIfam" id="TIGR01020">
    <property type="entry name" value="uS5_euk_arch"/>
    <property type="match status" value="1"/>
</dbReference>
<dbReference type="InterPro" id="IPR005711">
    <property type="entry name" value="Ribosomal_uS5_euk/arc"/>
</dbReference>
<dbReference type="InterPro" id="IPR013810">
    <property type="entry name" value="Ribosomal_uS5_N"/>
</dbReference>
<gene>
    <name evidence="8" type="primary">rps5</name>
    <name evidence="11" type="ordered locus">Igag_0168</name>
</gene>
<evidence type="ECO:0000256" key="8">
    <source>
        <dbReference type="HAMAP-Rule" id="MF_01307"/>
    </source>
</evidence>
<dbReference type="GO" id="GO:0003735">
    <property type="term" value="F:structural constituent of ribosome"/>
    <property type="evidence" value="ECO:0007669"/>
    <property type="project" value="UniProtKB-UniRule"/>
</dbReference>
<dbReference type="InterPro" id="IPR005324">
    <property type="entry name" value="Ribosomal_uS5_C"/>
</dbReference>
<dbReference type="HAMAP" id="MF_01307_A">
    <property type="entry name" value="Ribosomal_uS5_A"/>
    <property type="match status" value="1"/>
</dbReference>
<dbReference type="KEGG" id="iag:Igag_0168"/>
<dbReference type="STRING" id="583356.Igag_0168"/>
<proteinExistence type="inferred from homology"/>
<dbReference type="Pfam" id="PF00333">
    <property type="entry name" value="Ribosomal_S5"/>
    <property type="match status" value="1"/>
</dbReference>
<feature type="domain" description="S5 DRBM" evidence="10">
    <location>
        <begin position="48"/>
        <end position="111"/>
    </location>
</feature>
<dbReference type="PROSITE" id="PS50881">
    <property type="entry name" value="S5_DSRBD"/>
    <property type="match status" value="1"/>
</dbReference>
<dbReference type="Proteomes" id="UP000001304">
    <property type="component" value="Chromosome"/>
</dbReference>
<evidence type="ECO:0000256" key="6">
    <source>
        <dbReference type="ARBA" id="ARBA00025844"/>
    </source>
</evidence>
<organism evidence="11 12">
    <name type="scientific">Ignisphaera aggregans (strain DSM 17230 / JCM 13409 / AQ1.S1)</name>
    <dbReference type="NCBI Taxonomy" id="583356"/>
    <lineage>
        <taxon>Archaea</taxon>
        <taxon>Thermoproteota</taxon>
        <taxon>Thermoprotei</taxon>
        <taxon>Desulfurococcales</taxon>
        <taxon>Desulfurococcaceae</taxon>
        <taxon>Ignisphaera</taxon>
    </lineage>
</organism>
<dbReference type="SUPFAM" id="SSF54211">
    <property type="entry name" value="Ribosomal protein S5 domain 2-like"/>
    <property type="match status" value="1"/>
</dbReference>
<dbReference type="SUPFAM" id="SSF54768">
    <property type="entry name" value="dsRNA-binding domain-like"/>
    <property type="match status" value="1"/>
</dbReference>
<evidence type="ECO:0000313" key="12">
    <source>
        <dbReference type="Proteomes" id="UP000001304"/>
    </source>
</evidence>
<comment type="function">
    <text evidence="8">With S4 and S12 plays an important role in translational accuracy.</text>
</comment>
<evidence type="ECO:0000256" key="5">
    <source>
        <dbReference type="ARBA" id="ARBA00023274"/>
    </source>
</evidence>
<evidence type="ECO:0000256" key="9">
    <source>
        <dbReference type="RuleBase" id="RU003823"/>
    </source>
</evidence>
<evidence type="ECO:0000259" key="10">
    <source>
        <dbReference type="PROSITE" id="PS50881"/>
    </source>
</evidence>
<evidence type="ECO:0000256" key="1">
    <source>
        <dbReference type="ARBA" id="ARBA00008945"/>
    </source>
</evidence>
<accession>E0SQ69</accession>
<comment type="subunit">
    <text evidence="6 8">Part of the 30S ribosomal subunit. Contacts protein S4.</text>
</comment>
<dbReference type="InterPro" id="IPR000851">
    <property type="entry name" value="Ribosomal_uS5"/>
</dbReference>
<reference evidence="11 12" key="1">
    <citation type="journal article" date="2010" name="Stand. Genomic Sci.">
        <title>Complete genome sequence of Ignisphaera aggregans type strain (AQ1.S1).</title>
        <authorList>
            <person name="Goker M."/>
            <person name="Held B."/>
            <person name="Lapidus A."/>
            <person name="Nolan M."/>
            <person name="Spring S."/>
            <person name="Yasawong M."/>
            <person name="Lucas S."/>
            <person name="Glavina Del Rio T."/>
            <person name="Tice H."/>
            <person name="Cheng J.F."/>
            <person name="Goodwin L."/>
            <person name="Tapia R."/>
            <person name="Pitluck S."/>
            <person name="Liolios K."/>
            <person name="Ivanova N."/>
            <person name="Mavromatis K."/>
            <person name="Mikhailova N."/>
            <person name="Pati A."/>
            <person name="Chen A."/>
            <person name="Palaniappan K."/>
            <person name="Brambilla E."/>
            <person name="Land M."/>
            <person name="Hauser L."/>
            <person name="Chang Y.J."/>
            <person name="Jeffries C.D."/>
            <person name="Brettin T."/>
            <person name="Detter J.C."/>
            <person name="Han C."/>
            <person name="Rohde M."/>
            <person name="Sikorski J."/>
            <person name="Woyke T."/>
            <person name="Bristow J."/>
            <person name="Eisen J.A."/>
            <person name="Markowitz V."/>
            <person name="Hugenholtz P."/>
            <person name="Kyrpides N.C."/>
            <person name="Klenk H.P."/>
        </authorList>
    </citation>
    <scope>NUCLEOTIDE SEQUENCE [LARGE SCALE GENOMIC DNA]</scope>
    <source>
        <strain evidence="12">DSM 17230 / JCM 13409 / AQ1.S1</strain>
    </source>
</reference>
<evidence type="ECO:0000256" key="3">
    <source>
        <dbReference type="ARBA" id="ARBA00022884"/>
    </source>
</evidence>
<keyword evidence="2 8" id="KW-0699">rRNA-binding</keyword>
<evidence type="ECO:0000256" key="4">
    <source>
        <dbReference type="ARBA" id="ARBA00022980"/>
    </source>
</evidence>
<evidence type="ECO:0000256" key="7">
    <source>
        <dbReference type="ARBA" id="ARBA00035255"/>
    </source>
</evidence>
<keyword evidence="12" id="KW-1185">Reference proteome</keyword>
<keyword evidence="3 8" id="KW-0694">RNA-binding</keyword>
<dbReference type="FunFam" id="3.30.230.10:FF:000004">
    <property type="entry name" value="40S ribosomal protein S2"/>
    <property type="match status" value="1"/>
</dbReference>
<dbReference type="NCBIfam" id="NF003125">
    <property type="entry name" value="PRK04044.1"/>
    <property type="match status" value="1"/>
</dbReference>
<dbReference type="InterPro" id="IPR018192">
    <property type="entry name" value="Ribosomal_uS5_N_CS"/>
</dbReference>
<name>E0SQ69_IGNAA</name>
<dbReference type="Pfam" id="PF03719">
    <property type="entry name" value="Ribosomal_S5_C"/>
    <property type="match status" value="1"/>
</dbReference>
<comment type="domain">
    <text evidence="8">The N-terminal domain interacts with the head of the 30S subunit; the C-terminal domain interacts with the body and contacts protein S4. The interaction surface between S4 and S5 is involved in control of translational fidelity.</text>
</comment>
<dbReference type="AlphaFoldDB" id="E0SQ69"/>
<dbReference type="GO" id="GO:0022627">
    <property type="term" value="C:cytosolic small ribosomal subunit"/>
    <property type="evidence" value="ECO:0007669"/>
    <property type="project" value="TreeGrafter"/>
</dbReference>
<dbReference type="FunFam" id="3.30.160.20:FF:000002">
    <property type="entry name" value="40S ribosomal protein S2"/>
    <property type="match status" value="1"/>
</dbReference>
<dbReference type="PANTHER" id="PTHR13718">
    <property type="entry name" value="RIBOSOMAL S SUBUNIT"/>
    <property type="match status" value="1"/>
</dbReference>
<keyword evidence="4 8" id="KW-0689">Ribosomal protein</keyword>
<evidence type="ECO:0000256" key="2">
    <source>
        <dbReference type="ARBA" id="ARBA00022730"/>
    </source>
</evidence>
<comment type="similarity">
    <text evidence="1 8 9">Belongs to the universal ribosomal protein uS5 family.</text>
</comment>
<keyword evidence="5 8" id="KW-0687">Ribonucleoprotein</keyword>
<dbReference type="InterPro" id="IPR014721">
    <property type="entry name" value="Ribsml_uS5_D2-typ_fold_subgr"/>
</dbReference>
<sequence>MSGVEEWVPKTKIGWMVKEGKITSIDQIFAMNAVIMEPEIVDVLLPGLKQEILDVVLVQKMTDAGRISRFRVVVAIGNEDGYVGLGIGKAKQLRTAIEKAVIDAKLNIIPVRRGCGSWECSCREKHSLPFRVVGKSGSVEIELLPAPLGTGLVVGDIPKVILRLAGIRDVWSFTRGETRTTINFAKAVFEALRNTNRFVSPSDWVKKVWE</sequence>
<dbReference type="InterPro" id="IPR047866">
    <property type="entry name" value="Ribosomal_uS5_arc"/>
</dbReference>
<dbReference type="GO" id="GO:0019843">
    <property type="term" value="F:rRNA binding"/>
    <property type="evidence" value="ECO:0007669"/>
    <property type="project" value="UniProtKB-UniRule"/>
</dbReference>
<evidence type="ECO:0000313" key="11">
    <source>
        <dbReference type="EMBL" id="ADM27019.1"/>
    </source>
</evidence>
<dbReference type="Gene3D" id="3.30.160.20">
    <property type="match status" value="1"/>
</dbReference>
<dbReference type="PROSITE" id="PS00585">
    <property type="entry name" value="RIBOSOMAL_S5"/>
    <property type="match status" value="1"/>
</dbReference>
<protein>
    <recommendedName>
        <fullName evidence="7 8">Small ribosomal subunit protein uS5</fullName>
    </recommendedName>
</protein>
<dbReference type="InterPro" id="IPR020568">
    <property type="entry name" value="Ribosomal_Su5_D2-typ_SF"/>
</dbReference>
<dbReference type="PANTHER" id="PTHR13718:SF4">
    <property type="entry name" value="40S RIBOSOMAL PROTEIN S2"/>
    <property type="match status" value="1"/>
</dbReference>
<dbReference type="EMBL" id="CP002098">
    <property type="protein sequence ID" value="ADM27019.1"/>
    <property type="molecule type" value="Genomic_DNA"/>
</dbReference>
<dbReference type="HOGENOM" id="CLU_065898_0_1_2"/>